<evidence type="ECO:0000313" key="3">
    <source>
        <dbReference type="Proteomes" id="UP001602370"/>
    </source>
</evidence>
<proteinExistence type="predicted"/>
<keyword evidence="3" id="KW-1185">Reference proteome</keyword>
<sequence length="104" mass="11274">MLRARSRTCSARYPGCGRLSGRIHGRYERRLADAPLGGLPVVIVVLIRRFECLAAECPAVTFAERIPGLTGRTPGIRPSCGTCSAWSLRRWPDGPVPGSPEGWA</sequence>
<dbReference type="EMBL" id="JBIBDZ010000004">
    <property type="protein sequence ID" value="MFF5919973.1"/>
    <property type="molecule type" value="Genomic_DNA"/>
</dbReference>
<name>A0ABW6XR71_9ACTN</name>
<evidence type="ECO:0000313" key="2">
    <source>
        <dbReference type="EMBL" id="MFF5919973.1"/>
    </source>
</evidence>
<reference evidence="2 3" key="1">
    <citation type="submission" date="2024-10" db="EMBL/GenBank/DDBJ databases">
        <title>The Natural Products Discovery Center: Release of the First 8490 Sequenced Strains for Exploring Actinobacteria Biosynthetic Diversity.</title>
        <authorList>
            <person name="Kalkreuter E."/>
            <person name="Kautsar S.A."/>
            <person name="Yang D."/>
            <person name="Bader C.D."/>
            <person name="Teijaro C.N."/>
            <person name="Fluegel L."/>
            <person name="Davis C.M."/>
            <person name="Simpson J.R."/>
            <person name="Lauterbach L."/>
            <person name="Steele A.D."/>
            <person name="Gui C."/>
            <person name="Meng S."/>
            <person name="Li G."/>
            <person name="Viehrig K."/>
            <person name="Ye F."/>
            <person name="Su P."/>
            <person name="Kiefer A.F."/>
            <person name="Nichols A."/>
            <person name="Cepeda A.J."/>
            <person name="Yan W."/>
            <person name="Fan B."/>
            <person name="Jiang Y."/>
            <person name="Adhikari A."/>
            <person name="Zheng C.-J."/>
            <person name="Schuster L."/>
            <person name="Cowan T.M."/>
            <person name="Smanski M.J."/>
            <person name="Chevrette M.G."/>
            <person name="De Carvalho L.P.S."/>
            <person name="Shen B."/>
        </authorList>
    </citation>
    <scope>NUCLEOTIDE SEQUENCE [LARGE SCALE GENOMIC DNA]</scope>
    <source>
        <strain evidence="2 3">NPDC012605</strain>
    </source>
</reference>
<protein>
    <submittedName>
        <fullName evidence="2">Transposase family protein</fullName>
    </submittedName>
</protein>
<feature type="domain" description="Transposase IS204/IS1001/IS1096/IS1165 zinc-finger" evidence="1">
    <location>
        <begin position="14"/>
        <end position="53"/>
    </location>
</feature>
<gene>
    <name evidence="2" type="ORF">ACFY8C_16785</name>
</gene>
<organism evidence="2 3">
    <name type="scientific">Streptomyces flavochromogenes</name>
    <dbReference type="NCBI Taxonomy" id="68199"/>
    <lineage>
        <taxon>Bacteria</taxon>
        <taxon>Bacillati</taxon>
        <taxon>Actinomycetota</taxon>
        <taxon>Actinomycetes</taxon>
        <taxon>Kitasatosporales</taxon>
        <taxon>Streptomycetaceae</taxon>
        <taxon>Streptomyces</taxon>
    </lineage>
</organism>
<dbReference type="Pfam" id="PF14690">
    <property type="entry name" value="Zn_ribbon_ISL3"/>
    <property type="match status" value="1"/>
</dbReference>
<dbReference type="RefSeq" id="WP_388307915.1">
    <property type="nucleotide sequence ID" value="NZ_JBIBDZ010000004.1"/>
</dbReference>
<comment type="caution">
    <text evidence="2">The sequence shown here is derived from an EMBL/GenBank/DDBJ whole genome shotgun (WGS) entry which is preliminary data.</text>
</comment>
<accession>A0ABW6XR71</accession>
<dbReference type="InterPro" id="IPR029261">
    <property type="entry name" value="Transposase_Znf"/>
</dbReference>
<evidence type="ECO:0000259" key="1">
    <source>
        <dbReference type="Pfam" id="PF14690"/>
    </source>
</evidence>
<dbReference type="Proteomes" id="UP001602370">
    <property type="component" value="Unassembled WGS sequence"/>
</dbReference>